<comment type="similarity">
    <text evidence="3">In the N-terminal section; belongs to the glycosyltransferase 51 family.</text>
</comment>
<feature type="transmembrane region" description="Helical" evidence="17">
    <location>
        <begin position="40"/>
        <end position="67"/>
    </location>
</feature>
<evidence type="ECO:0000256" key="4">
    <source>
        <dbReference type="ARBA" id="ARBA00022475"/>
    </source>
</evidence>
<dbReference type="GO" id="GO:0009002">
    <property type="term" value="F:serine-type D-Ala-D-Ala carboxypeptidase activity"/>
    <property type="evidence" value="ECO:0007669"/>
    <property type="project" value="UniProtKB-EC"/>
</dbReference>
<evidence type="ECO:0000256" key="9">
    <source>
        <dbReference type="ARBA" id="ARBA00022801"/>
    </source>
</evidence>
<accession>A0A2M7BCE8</accession>
<keyword evidence="17" id="KW-1133">Transmembrane helix</keyword>
<evidence type="ECO:0000313" key="21">
    <source>
        <dbReference type="Proteomes" id="UP000230399"/>
    </source>
</evidence>
<dbReference type="PANTHER" id="PTHR32282">
    <property type="entry name" value="BINDING PROTEIN TRANSPEPTIDASE, PUTATIVE-RELATED"/>
    <property type="match status" value="1"/>
</dbReference>
<evidence type="ECO:0000256" key="11">
    <source>
        <dbReference type="ARBA" id="ARBA00022984"/>
    </source>
</evidence>
<keyword evidence="7" id="KW-0328">Glycosyltransferase</keyword>
<dbReference type="Gene3D" id="2.60.40.10">
    <property type="entry name" value="Immunoglobulins"/>
    <property type="match status" value="1"/>
</dbReference>
<comment type="catalytic activity">
    <reaction evidence="15">
        <text>Preferential cleavage: (Ac)2-L-Lys-D-Ala-|-D-Ala. Also transpeptidation of peptidyl-alanyl moieties that are N-acyl substituents of D-alanine.</text>
        <dbReference type="EC" id="3.4.16.4"/>
    </reaction>
</comment>
<keyword evidence="17" id="KW-0812">Transmembrane</keyword>
<dbReference type="Proteomes" id="UP000230399">
    <property type="component" value="Unassembled WGS sequence"/>
</dbReference>
<evidence type="ECO:0000256" key="8">
    <source>
        <dbReference type="ARBA" id="ARBA00022679"/>
    </source>
</evidence>
<evidence type="ECO:0000256" key="1">
    <source>
        <dbReference type="ARBA" id="ARBA00004236"/>
    </source>
</evidence>
<keyword evidence="4" id="KW-1003">Cell membrane</keyword>
<evidence type="ECO:0000256" key="17">
    <source>
        <dbReference type="SAM" id="Phobius"/>
    </source>
</evidence>
<dbReference type="InterPro" id="IPR001460">
    <property type="entry name" value="PCN-bd_Tpept"/>
</dbReference>
<proteinExistence type="inferred from homology"/>
<dbReference type="Pfam" id="PF00905">
    <property type="entry name" value="Transpeptidase"/>
    <property type="match status" value="1"/>
</dbReference>
<keyword evidence="13" id="KW-0511">Multifunctional enzyme</keyword>
<feature type="domain" description="Penicillin-binding protein transpeptidase" evidence="18">
    <location>
        <begin position="356"/>
        <end position="624"/>
    </location>
</feature>
<keyword evidence="10" id="KW-0133">Cell shape</keyword>
<dbReference type="GO" id="GO:0008658">
    <property type="term" value="F:penicillin binding"/>
    <property type="evidence" value="ECO:0007669"/>
    <property type="project" value="InterPro"/>
</dbReference>
<dbReference type="SUPFAM" id="SSF56601">
    <property type="entry name" value="beta-lactamase/transpeptidase-like"/>
    <property type="match status" value="1"/>
</dbReference>
<keyword evidence="5" id="KW-0121">Carboxypeptidase</keyword>
<evidence type="ECO:0000256" key="5">
    <source>
        <dbReference type="ARBA" id="ARBA00022645"/>
    </source>
</evidence>
<comment type="similarity">
    <text evidence="2">In the C-terminal section; belongs to the transpeptidase family.</text>
</comment>
<keyword evidence="8" id="KW-0808">Transferase</keyword>
<comment type="subcellular location">
    <subcellularLocation>
        <location evidence="1">Cell membrane</location>
    </subcellularLocation>
</comment>
<keyword evidence="12 17" id="KW-0472">Membrane</keyword>
<evidence type="ECO:0000256" key="10">
    <source>
        <dbReference type="ARBA" id="ARBA00022960"/>
    </source>
</evidence>
<dbReference type="AlphaFoldDB" id="A0A2M7BCE8"/>
<dbReference type="InterPro" id="IPR013783">
    <property type="entry name" value="Ig-like_fold"/>
</dbReference>
<dbReference type="Gene3D" id="1.10.3810.10">
    <property type="entry name" value="Biosynthetic peptidoglycan transglycosylase-like"/>
    <property type="match status" value="1"/>
</dbReference>
<sequence length="883" mass="98623">MRNPDWRNVWKSRLTQLADSQISFAKNSYYRAKRAGLSKVIAKLSFFLFLFVIGSSFLAVVGLAVVARDLPRPDRIVRKEGFSTKIYDRNDKLIYDIFEDQRRTPIQLYEVTKDMQNATVAIEDKDFFKHKGFDPKGYVRIVYYLIFKQRLIGGSTLTQQLVKNVLLSPERTPIRKLKELILSLEIESRYSKDQILQMYLNEAPYGGTAWGVQEASVSYFGKDAKDLDLIESAILAGLPQLPSAYSPTGNNPNAYIGRTQAVLRRMKEDGYITDEQEEQALKDLKEVKFVSRGGLLKAPHFVMYVKKILEEKYGERVVELGGLRVTTSVDLDLQEKAQSIVSEEIKRVEKLHITNGAAVIINPKTGEVLAMIGSKNYDDPDYDGKYNVVTAQRQPGSTIKPVTYVSALKKGLTASTMLMDVSTTFPGGDKKEYTPVNYDGKEHGPIQLRYALGNSINIVAVKTLGLVGIKEMLTTAFDMGLTTLEPTGENLRRFGLSLTLGGGEVKLLDLASSYSAFANGGNKVEPVVILKVTDKDGNILEEFKPVAGRQVLSPGEAFIISNILSDNEARKMTFGENSALKISGRQVAVKTGTTNDRRDNWTIGWSPQVIIGVWVGNNDNSAMGQLVSGISGAAPIWRRIITEYLKNKQVEEFSVPEGVVQLEVDSVSGYKAHDGFSQRSEYFIKGTEPTGEDPIHPKLKLCRGQNKLATTVDVAKNNYEEKEFFIFKESDPFENENGENKWQKGIDIWLSKQTDERYYPPIQYCDNNDSIYIKFNEPADQSQINNDFTLRIETVSSNEVLKVEVYIDGSPEKTLTSYPYELAMNLPDGKHTIKAVATDSAGNQASQETRFGVNVPWNWEPSPTPVPVTPTLVPTLSLTPIPT</sequence>
<gene>
    <name evidence="20" type="ORF">COS55_03115</name>
</gene>
<dbReference type="InterPro" id="IPR012338">
    <property type="entry name" value="Beta-lactam/transpept-like"/>
</dbReference>
<evidence type="ECO:0000259" key="18">
    <source>
        <dbReference type="Pfam" id="PF00905"/>
    </source>
</evidence>
<dbReference type="GO" id="GO:0008360">
    <property type="term" value="P:regulation of cell shape"/>
    <property type="evidence" value="ECO:0007669"/>
    <property type="project" value="UniProtKB-KW"/>
</dbReference>
<keyword evidence="11" id="KW-0573">Peptidoglycan synthesis</keyword>
<evidence type="ECO:0000256" key="6">
    <source>
        <dbReference type="ARBA" id="ARBA00022670"/>
    </source>
</evidence>
<dbReference type="GO" id="GO:0009252">
    <property type="term" value="P:peptidoglycan biosynthetic process"/>
    <property type="evidence" value="ECO:0007669"/>
    <property type="project" value="UniProtKB-KW"/>
</dbReference>
<dbReference type="InterPro" id="IPR023346">
    <property type="entry name" value="Lysozyme-like_dom_sf"/>
</dbReference>
<evidence type="ECO:0000256" key="14">
    <source>
        <dbReference type="ARBA" id="ARBA00023316"/>
    </source>
</evidence>
<evidence type="ECO:0000256" key="12">
    <source>
        <dbReference type="ARBA" id="ARBA00023136"/>
    </source>
</evidence>
<reference evidence="21" key="1">
    <citation type="submission" date="2017-09" db="EMBL/GenBank/DDBJ databases">
        <title>Depth-based differentiation of microbial function through sediment-hosted aquifers and enrichment of novel symbionts in the deep terrestrial subsurface.</title>
        <authorList>
            <person name="Probst A.J."/>
            <person name="Ladd B."/>
            <person name="Jarett J.K."/>
            <person name="Geller-Mcgrath D.E."/>
            <person name="Sieber C.M.K."/>
            <person name="Emerson J.B."/>
            <person name="Anantharaman K."/>
            <person name="Thomas B.C."/>
            <person name="Malmstrom R."/>
            <person name="Stieglmeier M."/>
            <person name="Klingl A."/>
            <person name="Woyke T."/>
            <person name="Ryan C.M."/>
            <person name="Banfield J.F."/>
        </authorList>
    </citation>
    <scope>NUCLEOTIDE SEQUENCE [LARGE SCALE GENOMIC DNA]</scope>
</reference>
<evidence type="ECO:0000256" key="3">
    <source>
        <dbReference type="ARBA" id="ARBA00007739"/>
    </source>
</evidence>
<dbReference type="GO" id="GO:0006508">
    <property type="term" value="P:proteolysis"/>
    <property type="evidence" value="ECO:0007669"/>
    <property type="project" value="UniProtKB-KW"/>
</dbReference>
<dbReference type="Pfam" id="PF00912">
    <property type="entry name" value="Transgly"/>
    <property type="match status" value="1"/>
</dbReference>
<evidence type="ECO:0000256" key="13">
    <source>
        <dbReference type="ARBA" id="ARBA00023268"/>
    </source>
</evidence>
<evidence type="ECO:0000256" key="2">
    <source>
        <dbReference type="ARBA" id="ARBA00007090"/>
    </source>
</evidence>
<evidence type="ECO:0000259" key="19">
    <source>
        <dbReference type="Pfam" id="PF00912"/>
    </source>
</evidence>
<dbReference type="EMBL" id="PEVD01000044">
    <property type="protein sequence ID" value="PIV00776.1"/>
    <property type="molecule type" value="Genomic_DNA"/>
</dbReference>
<protein>
    <submittedName>
        <fullName evidence="20">Penicillin-binding protein</fullName>
    </submittedName>
</protein>
<dbReference type="GO" id="GO:0008955">
    <property type="term" value="F:peptidoglycan glycosyltransferase activity"/>
    <property type="evidence" value="ECO:0007669"/>
    <property type="project" value="UniProtKB-EC"/>
</dbReference>
<evidence type="ECO:0000256" key="7">
    <source>
        <dbReference type="ARBA" id="ARBA00022676"/>
    </source>
</evidence>
<dbReference type="GO" id="GO:0071555">
    <property type="term" value="P:cell wall organization"/>
    <property type="evidence" value="ECO:0007669"/>
    <property type="project" value="UniProtKB-KW"/>
</dbReference>
<evidence type="ECO:0000313" key="20">
    <source>
        <dbReference type="EMBL" id="PIV00776.1"/>
    </source>
</evidence>
<dbReference type="SUPFAM" id="SSF53955">
    <property type="entry name" value="Lysozyme-like"/>
    <property type="match status" value="1"/>
</dbReference>
<dbReference type="GO" id="GO:0030288">
    <property type="term" value="C:outer membrane-bounded periplasmic space"/>
    <property type="evidence" value="ECO:0007669"/>
    <property type="project" value="TreeGrafter"/>
</dbReference>
<dbReference type="GO" id="GO:0005886">
    <property type="term" value="C:plasma membrane"/>
    <property type="evidence" value="ECO:0007669"/>
    <property type="project" value="UniProtKB-SubCell"/>
</dbReference>
<dbReference type="FunFam" id="1.10.3810.10:FF:000001">
    <property type="entry name" value="Penicillin-binding protein 1A"/>
    <property type="match status" value="1"/>
</dbReference>
<comment type="caution">
    <text evidence="20">The sequence shown here is derived from an EMBL/GenBank/DDBJ whole genome shotgun (WGS) entry which is preliminary data.</text>
</comment>
<dbReference type="Pfam" id="PF17957">
    <property type="entry name" value="Big_7"/>
    <property type="match status" value="1"/>
</dbReference>
<dbReference type="PANTHER" id="PTHR32282:SF11">
    <property type="entry name" value="PENICILLIN-BINDING PROTEIN 1B"/>
    <property type="match status" value="1"/>
</dbReference>
<dbReference type="InterPro" id="IPR036950">
    <property type="entry name" value="PBP_transglycosylase"/>
</dbReference>
<feature type="domain" description="Glycosyl transferase family 51" evidence="19">
    <location>
        <begin position="93"/>
        <end position="267"/>
    </location>
</feature>
<name>A0A2M7BCE8_9BACT</name>
<dbReference type="InterPro" id="IPR050396">
    <property type="entry name" value="Glycosyltr_51/Transpeptidase"/>
</dbReference>
<organism evidence="20 21">
    <name type="scientific">Candidatus Shapirobacteria bacterium CG03_land_8_20_14_0_80_40_19</name>
    <dbReference type="NCBI Taxonomy" id="1974880"/>
    <lineage>
        <taxon>Bacteria</taxon>
        <taxon>Candidatus Shapironibacteriota</taxon>
    </lineage>
</organism>
<keyword evidence="9" id="KW-0378">Hydrolase</keyword>
<keyword evidence="14" id="KW-0961">Cell wall biogenesis/degradation</keyword>
<keyword evidence="6" id="KW-0645">Protease</keyword>
<comment type="catalytic activity">
    <reaction evidence="16">
        <text>[GlcNAc-(1-&gt;4)-Mur2Ac(oyl-L-Ala-gamma-D-Glu-L-Lys-D-Ala-D-Ala)](n)-di-trans,octa-cis-undecaprenyl diphosphate + beta-D-GlcNAc-(1-&gt;4)-Mur2Ac(oyl-L-Ala-gamma-D-Glu-L-Lys-D-Ala-D-Ala)-di-trans,octa-cis-undecaprenyl diphosphate = [GlcNAc-(1-&gt;4)-Mur2Ac(oyl-L-Ala-gamma-D-Glu-L-Lys-D-Ala-D-Ala)](n+1)-di-trans,octa-cis-undecaprenyl diphosphate + di-trans,octa-cis-undecaprenyl diphosphate + H(+)</text>
        <dbReference type="Rhea" id="RHEA:23708"/>
        <dbReference type="Rhea" id="RHEA-COMP:9602"/>
        <dbReference type="Rhea" id="RHEA-COMP:9603"/>
        <dbReference type="ChEBI" id="CHEBI:15378"/>
        <dbReference type="ChEBI" id="CHEBI:58405"/>
        <dbReference type="ChEBI" id="CHEBI:60033"/>
        <dbReference type="ChEBI" id="CHEBI:78435"/>
        <dbReference type="EC" id="2.4.99.28"/>
    </reaction>
</comment>
<dbReference type="Gene3D" id="3.40.710.10">
    <property type="entry name" value="DD-peptidase/beta-lactamase superfamily"/>
    <property type="match status" value="1"/>
</dbReference>
<dbReference type="InterPro" id="IPR001264">
    <property type="entry name" value="Glyco_trans_51"/>
</dbReference>
<evidence type="ECO:0000256" key="15">
    <source>
        <dbReference type="ARBA" id="ARBA00034000"/>
    </source>
</evidence>
<evidence type="ECO:0000256" key="16">
    <source>
        <dbReference type="ARBA" id="ARBA00049902"/>
    </source>
</evidence>